<feature type="domain" description="DUF397" evidence="1">
    <location>
        <begin position="5"/>
        <end position="54"/>
    </location>
</feature>
<dbReference type="Proteomes" id="UP000321685">
    <property type="component" value="Unassembled WGS sequence"/>
</dbReference>
<comment type="caution">
    <text evidence="2">The sequence shown here is derived from an EMBL/GenBank/DDBJ whole genome shotgun (WGS) entry which is preliminary data.</text>
</comment>
<keyword evidence="3" id="KW-1185">Reference proteome</keyword>
<protein>
    <recommendedName>
        <fullName evidence="1">DUF397 domain-containing protein</fullName>
    </recommendedName>
</protein>
<name>A0A511DIL8_9PSEU</name>
<dbReference type="AlphaFoldDB" id="A0A511DIL8"/>
<dbReference type="InterPro" id="IPR007278">
    <property type="entry name" value="DUF397"/>
</dbReference>
<dbReference type="EMBL" id="BJVJ01000021">
    <property type="protein sequence ID" value="GEL23604.1"/>
    <property type="molecule type" value="Genomic_DNA"/>
</dbReference>
<sequence>MIEFVTSSFCNYGDCVEIGRGPDGAMLVRDTKNRDHGTLEFTREEWDAFVKGVKAGEFDPA</sequence>
<evidence type="ECO:0000313" key="2">
    <source>
        <dbReference type="EMBL" id="GEL23604.1"/>
    </source>
</evidence>
<organism evidence="2 3">
    <name type="scientific">Pseudonocardia sulfidoxydans NBRC 16205</name>
    <dbReference type="NCBI Taxonomy" id="1223511"/>
    <lineage>
        <taxon>Bacteria</taxon>
        <taxon>Bacillati</taxon>
        <taxon>Actinomycetota</taxon>
        <taxon>Actinomycetes</taxon>
        <taxon>Pseudonocardiales</taxon>
        <taxon>Pseudonocardiaceae</taxon>
        <taxon>Pseudonocardia</taxon>
    </lineage>
</organism>
<evidence type="ECO:0000313" key="3">
    <source>
        <dbReference type="Proteomes" id="UP000321685"/>
    </source>
</evidence>
<gene>
    <name evidence="2" type="ORF">PSU4_25580</name>
</gene>
<proteinExistence type="predicted"/>
<reference evidence="2 3" key="1">
    <citation type="submission" date="2019-07" db="EMBL/GenBank/DDBJ databases">
        <title>Whole genome shotgun sequence of Pseudonocardia sulfidoxydans NBRC 16205.</title>
        <authorList>
            <person name="Hosoyama A."/>
            <person name="Uohara A."/>
            <person name="Ohji S."/>
            <person name="Ichikawa N."/>
        </authorList>
    </citation>
    <scope>NUCLEOTIDE SEQUENCE [LARGE SCALE GENOMIC DNA]</scope>
    <source>
        <strain evidence="2 3">NBRC 16205</strain>
    </source>
</reference>
<accession>A0A511DIL8</accession>
<dbReference type="RefSeq" id="WP_147107001.1">
    <property type="nucleotide sequence ID" value="NZ_BJVJ01000021.1"/>
</dbReference>
<dbReference type="Pfam" id="PF04149">
    <property type="entry name" value="DUF397"/>
    <property type="match status" value="1"/>
</dbReference>
<evidence type="ECO:0000259" key="1">
    <source>
        <dbReference type="Pfam" id="PF04149"/>
    </source>
</evidence>
<dbReference type="OrthoDB" id="4330022at2"/>